<protein>
    <recommendedName>
        <fullName evidence="9">Lipoprotein signal peptidase</fullName>
        <ecNumber evidence="9">3.4.23.36</ecNumber>
    </recommendedName>
    <alternativeName>
        <fullName evidence="9">Prolipoprotein signal peptidase</fullName>
    </alternativeName>
    <alternativeName>
        <fullName evidence="9">Signal peptidase II</fullName>
        <shortName evidence="9">SPase II</shortName>
    </alternativeName>
</protein>
<keyword evidence="7 9" id="KW-1133">Transmembrane helix</keyword>
<evidence type="ECO:0000256" key="2">
    <source>
        <dbReference type="ARBA" id="ARBA00022475"/>
    </source>
</evidence>
<evidence type="ECO:0000256" key="3">
    <source>
        <dbReference type="ARBA" id="ARBA00022670"/>
    </source>
</evidence>
<dbReference type="EC" id="3.4.23.36" evidence="9"/>
<keyword evidence="8 9" id="KW-0472">Membrane</keyword>
<keyword evidence="3 9" id="KW-0645">Protease</keyword>
<dbReference type="PANTHER" id="PTHR33695">
    <property type="entry name" value="LIPOPROTEIN SIGNAL PEPTIDASE"/>
    <property type="match status" value="1"/>
</dbReference>
<evidence type="ECO:0000256" key="7">
    <source>
        <dbReference type="ARBA" id="ARBA00022989"/>
    </source>
</evidence>
<feature type="active site" evidence="9">
    <location>
        <position position="134"/>
    </location>
</feature>
<dbReference type="HAMAP" id="MF_00161">
    <property type="entry name" value="LspA"/>
    <property type="match status" value="1"/>
</dbReference>
<evidence type="ECO:0000256" key="8">
    <source>
        <dbReference type="ARBA" id="ARBA00023136"/>
    </source>
</evidence>
<sequence>MISNRRIIIFSLIFILLTLDQSSKIIINSYFNLHDPKHIFPFFTLYLTHNTGISFSMLSNISPIIIVGIRILIIALIIFIWNKNTTNRIADLGYILIIAGALGNIVDHCLYGYVIDYIMLHTKTWSFAIFNLADLLISLGACSILYNDLIIKHNQKEKSTSHH</sequence>
<dbReference type="OrthoDB" id="9810259at2"/>
<dbReference type="UniPathway" id="UPA00665"/>
<evidence type="ECO:0000256" key="4">
    <source>
        <dbReference type="ARBA" id="ARBA00022692"/>
    </source>
</evidence>
<name>A0A0G3I8I4_LIBAF</name>
<evidence type="ECO:0000256" key="6">
    <source>
        <dbReference type="ARBA" id="ARBA00022801"/>
    </source>
</evidence>
<comment type="pathway">
    <text evidence="9">Protein modification; lipoprotein biosynthesis (signal peptide cleavage).</text>
</comment>
<dbReference type="AlphaFoldDB" id="A0A0G3I8I4"/>
<dbReference type="KEGG" id="lau:G293_02050"/>
<dbReference type="GO" id="GO:0005886">
    <property type="term" value="C:plasma membrane"/>
    <property type="evidence" value="ECO:0007669"/>
    <property type="project" value="UniProtKB-SubCell"/>
</dbReference>
<dbReference type="STRING" id="1277257.G293_02050"/>
<dbReference type="PANTHER" id="PTHR33695:SF1">
    <property type="entry name" value="LIPOPROTEIN SIGNAL PEPTIDASE"/>
    <property type="match status" value="1"/>
</dbReference>
<proteinExistence type="inferred from homology"/>
<keyword evidence="2 9" id="KW-1003">Cell membrane</keyword>
<comment type="subcellular location">
    <subcellularLocation>
        <location evidence="9">Cell membrane</location>
        <topology evidence="9">Multi-pass membrane protein</topology>
    </subcellularLocation>
</comment>
<dbReference type="RefSeq" id="WP_047264089.1">
    <property type="nucleotide sequence ID" value="NZ_CP004021.1"/>
</dbReference>
<keyword evidence="6 9" id="KW-0378">Hydrolase</keyword>
<reference evidence="11 12" key="1">
    <citation type="journal article" date="2015" name="Genome Announc.">
        <title>Complete Genome Sequence of 'Candidatus Liberibacter africanus,' a Bacterium Associated with Citrus Huanglongbing.</title>
        <authorList>
            <person name="Lin H."/>
            <person name="Pietersen G."/>
            <person name="Han C."/>
            <person name="Read D.A."/>
            <person name="Lou B."/>
            <person name="Gupta G."/>
            <person name="Civerolo E.L."/>
        </authorList>
    </citation>
    <scope>NUCLEOTIDE SEQUENCE [LARGE SCALE GENOMIC DNA]</scope>
    <source>
        <strain evidence="11 12">PTSAPSY</strain>
    </source>
</reference>
<evidence type="ECO:0000313" key="12">
    <source>
        <dbReference type="Proteomes" id="UP000035503"/>
    </source>
</evidence>
<dbReference type="GO" id="GO:0006508">
    <property type="term" value="P:proteolysis"/>
    <property type="evidence" value="ECO:0007669"/>
    <property type="project" value="UniProtKB-KW"/>
</dbReference>
<dbReference type="EMBL" id="CP004021">
    <property type="protein sequence ID" value="AKK20042.1"/>
    <property type="molecule type" value="Genomic_DNA"/>
</dbReference>
<dbReference type="InterPro" id="IPR001872">
    <property type="entry name" value="Peptidase_A8"/>
</dbReference>
<feature type="active site" evidence="9">
    <location>
        <position position="116"/>
    </location>
</feature>
<evidence type="ECO:0000256" key="1">
    <source>
        <dbReference type="ARBA" id="ARBA00006139"/>
    </source>
</evidence>
<keyword evidence="12" id="KW-1185">Reference proteome</keyword>
<dbReference type="PATRIC" id="fig|1277257.4.peg.443"/>
<keyword evidence="5 9" id="KW-0064">Aspartyl protease</keyword>
<feature type="transmembrane region" description="Helical" evidence="9">
    <location>
        <begin position="125"/>
        <end position="146"/>
    </location>
</feature>
<dbReference type="Pfam" id="PF01252">
    <property type="entry name" value="Peptidase_A8"/>
    <property type="match status" value="1"/>
</dbReference>
<evidence type="ECO:0000313" key="11">
    <source>
        <dbReference type="EMBL" id="AKK20042.1"/>
    </source>
</evidence>
<comment type="catalytic activity">
    <reaction evidence="9">
        <text>Release of signal peptides from bacterial membrane prolipoproteins. Hydrolyzes -Xaa-Yaa-Zaa-|-(S,diacylglyceryl)Cys-, in which Xaa is hydrophobic (preferably Leu), and Yaa (Ala or Ser) and Zaa (Gly or Ala) have small, neutral side chains.</text>
        <dbReference type="EC" id="3.4.23.36"/>
    </reaction>
</comment>
<accession>A0A0G3I8I4</accession>
<dbReference type="GO" id="GO:0004190">
    <property type="term" value="F:aspartic-type endopeptidase activity"/>
    <property type="evidence" value="ECO:0007669"/>
    <property type="project" value="UniProtKB-UniRule"/>
</dbReference>
<evidence type="ECO:0000256" key="9">
    <source>
        <dbReference type="HAMAP-Rule" id="MF_00161"/>
    </source>
</evidence>
<comment type="function">
    <text evidence="9">This protein specifically catalyzes the removal of signal peptides from prolipoproteins.</text>
</comment>
<feature type="transmembrane region" description="Helical" evidence="9">
    <location>
        <begin position="93"/>
        <end position="113"/>
    </location>
</feature>
<comment type="similarity">
    <text evidence="1 9 10">Belongs to the peptidase A8 family.</text>
</comment>
<dbReference type="PRINTS" id="PR00781">
    <property type="entry name" value="LIPOSIGPTASE"/>
</dbReference>
<comment type="caution">
    <text evidence="9">Lacks conserved residue(s) required for the propagation of feature annotation.</text>
</comment>
<gene>
    <name evidence="9" type="primary">lspA</name>
    <name evidence="11" type="ORF">G293_02050</name>
</gene>
<dbReference type="NCBIfam" id="TIGR00077">
    <property type="entry name" value="lspA"/>
    <property type="match status" value="1"/>
</dbReference>
<keyword evidence="11" id="KW-0449">Lipoprotein</keyword>
<feature type="transmembrane region" description="Helical" evidence="9">
    <location>
        <begin position="61"/>
        <end position="81"/>
    </location>
</feature>
<dbReference type="Proteomes" id="UP000035503">
    <property type="component" value="Chromosome"/>
</dbReference>
<evidence type="ECO:0000256" key="5">
    <source>
        <dbReference type="ARBA" id="ARBA00022750"/>
    </source>
</evidence>
<evidence type="ECO:0000256" key="10">
    <source>
        <dbReference type="RuleBase" id="RU004181"/>
    </source>
</evidence>
<organism evidence="11 12">
    <name type="scientific">Candidatus Liberibacter africanus PTSAPSY</name>
    <dbReference type="NCBI Taxonomy" id="1277257"/>
    <lineage>
        <taxon>Bacteria</taxon>
        <taxon>Pseudomonadati</taxon>
        <taxon>Pseudomonadota</taxon>
        <taxon>Alphaproteobacteria</taxon>
        <taxon>Hyphomicrobiales</taxon>
        <taxon>Rhizobiaceae</taxon>
        <taxon>Liberibacter</taxon>
    </lineage>
</organism>
<keyword evidence="4 9" id="KW-0812">Transmembrane</keyword>